<name>A0ABP9PWZ8_9ACTN</name>
<feature type="signal peptide" evidence="1">
    <location>
        <begin position="1"/>
        <end position="22"/>
    </location>
</feature>
<organism evidence="2 3">
    <name type="scientific">Nocardioides marinquilinus</name>
    <dbReference type="NCBI Taxonomy" id="1210400"/>
    <lineage>
        <taxon>Bacteria</taxon>
        <taxon>Bacillati</taxon>
        <taxon>Actinomycetota</taxon>
        <taxon>Actinomycetes</taxon>
        <taxon>Propionibacteriales</taxon>
        <taxon>Nocardioidaceae</taxon>
        <taxon>Nocardioides</taxon>
    </lineage>
</organism>
<dbReference type="Gene3D" id="2.60.40.10">
    <property type="entry name" value="Immunoglobulins"/>
    <property type="match status" value="1"/>
</dbReference>
<dbReference type="EMBL" id="BAABKG010000004">
    <property type="protein sequence ID" value="GAA5152108.1"/>
    <property type="molecule type" value="Genomic_DNA"/>
</dbReference>
<evidence type="ECO:0000313" key="3">
    <source>
        <dbReference type="Proteomes" id="UP001500221"/>
    </source>
</evidence>
<keyword evidence="1" id="KW-0732">Signal</keyword>
<accession>A0ABP9PWZ8</accession>
<protein>
    <recommendedName>
        <fullName evidence="4">Ig-like domain repeat protein</fullName>
    </recommendedName>
</protein>
<keyword evidence="3" id="KW-1185">Reference proteome</keyword>
<proteinExistence type="predicted"/>
<evidence type="ECO:0000313" key="2">
    <source>
        <dbReference type="EMBL" id="GAA5152108.1"/>
    </source>
</evidence>
<evidence type="ECO:0000256" key="1">
    <source>
        <dbReference type="SAM" id="SignalP"/>
    </source>
</evidence>
<evidence type="ECO:0008006" key="4">
    <source>
        <dbReference type="Google" id="ProtNLM"/>
    </source>
</evidence>
<dbReference type="Proteomes" id="UP001500221">
    <property type="component" value="Unassembled WGS sequence"/>
</dbReference>
<dbReference type="InterPro" id="IPR013783">
    <property type="entry name" value="Ig-like_fold"/>
</dbReference>
<sequence length="494" mass="51131">MSTLTRRLAAGVLTALAVPALALPHAAAETVGGPGDDGPVGPTPQVTVTVPDATDGWFADSVEVGISVTTLDELAPSGWTLRHGGQVVASGAVDESGARIEVTAEGISQLTYSVNGSGGGHREGSVTVQVDATDPAVAFDRTDPVTLSVGGHQLVGFDCTDVLSGARSCLSGRGGSPALLDTATRGRHVLTVTATDVAGNTATRQYAYDVVADDVTAPTLEATVSSGQRQGAWWTTPVGVRVTAEDPLVDHETRTGVHHTDLDLDGVVSSQQTDRRDVLVGEGRHVLRWAAADRAGNASGVGSMQVDVDTTRPVVDVAYPRPGQRLTTTSRPVPTFTCDDAVSGVVSCAALRDGDAHRGGLPQLDLTPGRHMLVVQATDAAGWLTRAEVRYVVAAAPVRSTTTLSRVTALRAGRGSARVQIVAGRAPRGKVVVTDGTRTIATVVVPRRAAHAGRTTFTLALPRLAAGRHVLRATYLGAADVRRSASRAVVVRVR</sequence>
<feature type="chain" id="PRO_5045472951" description="Ig-like domain repeat protein" evidence="1">
    <location>
        <begin position="23"/>
        <end position="494"/>
    </location>
</feature>
<gene>
    <name evidence="2" type="ORF">GCM10023340_31880</name>
</gene>
<reference evidence="3" key="1">
    <citation type="journal article" date="2019" name="Int. J. Syst. Evol. Microbiol.">
        <title>The Global Catalogue of Microorganisms (GCM) 10K type strain sequencing project: providing services to taxonomists for standard genome sequencing and annotation.</title>
        <authorList>
            <consortium name="The Broad Institute Genomics Platform"/>
            <consortium name="The Broad Institute Genome Sequencing Center for Infectious Disease"/>
            <person name="Wu L."/>
            <person name="Ma J."/>
        </authorList>
    </citation>
    <scope>NUCLEOTIDE SEQUENCE [LARGE SCALE GENOMIC DNA]</scope>
    <source>
        <strain evidence="3">JCM 18459</strain>
    </source>
</reference>
<comment type="caution">
    <text evidence="2">The sequence shown here is derived from an EMBL/GenBank/DDBJ whole genome shotgun (WGS) entry which is preliminary data.</text>
</comment>
<dbReference type="RefSeq" id="WP_345460677.1">
    <property type="nucleotide sequence ID" value="NZ_BAABKG010000004.1"/>
</dbReference>